<dbReference type="Gene3D" id="3.40.50.1110">
    <property type="entry name" value="SGNH hydrolase"/>
    <property type="match status" value="1"/>
</dbReference>
<accession>A0A098TNA0</accession>
<dbReference type="Proteomes" id="UP000030170">
    <property type="component" value="Unassembled WGS sequence"/>
</dbReference>
<proteinExistence type="predicted"/>
<comment type="caution">
    <text evidence="1">The sequence shown here is derived from an EMBL/GenBank/DDBJ whole genome shotgun (WGS) entry which is preliminary data.</text>
</comment>
<gene>
    <name evidence="1" type="ORF">DO97_09430</name>
</gene>
<dbReference type="EMBL" id="JJML01000029">
    <property type="protein sequence ID" value="KGF72318.1"/>
    <property type="molecule type" value="Genomic_DNA"/>
</dbReference>
<dbReference type="InterPro" id="IPR036514">
    <property type="entry name" value="SGNH_hydro_sf"/>
</dbReference>
<protein>
    <submittedName>
        <fullName evidence="1">Uncharacterized protein</fullName>
    </submittedName>
</protein>
<organism evidence="1 2">
    <name type="scientific">Neosynechococcus sphagnicola sy1</name>
    <dbReference type="NCBI Taxonomy" id="1497020"/>
    <lineage>
        <taxon>Bacteria</taxon>
        <taxon>Bacillati</taxon>
        <taxon>Cyanobacteriota</taxon>
        <taxon>Cyanophyceae</taxon>
        <taxon>Neosynechococcales</taxon>
        <taxon>Neosynechococcaceae</taxon>
        <taxon>Neosynechococcus</taxon>
    </lineage>
</organism>
<keyword evidence="2" id="KW-1185">Reference proteome</keyword>
<evidence type="ECO:0000313" key="2">
    <source>
        <dbReference type="Proteomes" id="UP000030170"/>
    </source>
</evidence>
<evidence type="ECO:0000313" key="1">
    <source>
        <dbReference type="EMBL" id="KGF72318.1"/>
    </source>
</evidence>
<name>A0A098TNA0_9CYAN</name>
<dbReference type="STRING" id="1497020.DO97_09430"/>
<sequence length="62" mass="6452">MLGTNDVQPVFKATASDIARGCGSLVEIVQRSASGPLDQVPEVLVIAPTPPRGTVWDHALGL</sequence>
<dbReference type="AlphaFoldDB" id="A0A098TNA0"/>
<reference evidence="1 2" key="1">
    <citation type="journal article" date="2014" name="Mol. Ecol.">
        <title>Evolution of Synechococcus.</title>
        <authorList>
            <person name="Dvorak P."/>
            <person name="Casamatta D."/>
            <person name="Hasler P."/>
            <person name="Poulickova A."/>
            <person name="Ondrej V."/>
            <person name="Sanges R."/>
        </authorList>
    </citation>
    <scope>NUCLEOTIDE SEQUENCE [LARGE SCALE GENOMIC DNA]</scope>
    <source>
        <strain evidence="1 2">CAUP A 1101</strain>
    </source>
</reference>